<name>A0A0C5W6Y0_9FLAO</name>
<protein>
    <recommendedName>
        <fullName evidence="3">Lipoprotein</fullName>
    </recommendedName>
</protein>
<dbReference type="RefSeq" id="WP_044637632.1">
    <property type="nucleotide sequence ID" value="NZ_CP007202.1"/>
</dbReference>
<dbReference type="Proteomes" id="UP000032229">
    <property type="component" value="Chromosome"/>
</dbReference>
<dbReference type="PATRIC" id="fig|1454006.5.peg.786"/>
<dbReference type="EMBL" id="CP007202">
    <property type="protein sequence ID" value="AJR02933.1"/>
    <property type="molecule type" value="Genomic_DNA"/>
</dbReference>
<evidence type="ECO:0000313" key="1">
    <source>
        <dbReference type="EMBL" id="AJR02933.1"/>
    </source>
</evidence>
<gene>
    <name evidence="1" type="ORF">AW14_04050</name>
</gene>
<evidence type="ECO:0000313" key="2">
    <source>
        <dbReference type="Proteomes" id="UP000032229"/>
    </source>
</evidence>
<dbReference type="OrthoDB" id="1452960at2"/>
<sequence>MKKYLLLVMASILSVGCQSQSKKPDVALQQEQSQKIQQEPKGSWKVDKEFDENGNLIKYDSIYSWSSHNNDRIQQSFKSHIFKGFSGAEQDEFTRLFPQDSLFSNPFFKDDFFDSDFGSGFTDINDITQKLMERHKKFLEKFHNNTYKPQNETTRQF</sequence>
<accession>A0A0C5W6Y0</accession>
<dbReference type="PROSITE" id="PS51257">
    <property type="entry name" value="PROKAR_LIPOPROTEIN"/>
    <property type="match status" value="1"/>
</dbReference>
<evidence type="ECO:0008006" key="3">
    <source>
        <dbReference type="Google" id="ProtNLM"/>
    </source>
</evidence>
<dbReference type="HOGENOM" id="CLU_1692331_0_0_10"/>
<dbReference type="AlphaFoldDB" id="A0A0C5W6Y0"/>
<dbReference type="KEGG" id="sze:AW14_04050"/>
<reference evidence="1 2" key="1">
    <citation type="submission" date="2014-02" db="EMBL/GenBank/DDBJ databases">
        <authorList>
            <person name="Young C.-C."/>
            <person name="Hameed A."/>
            <person name="Huang H.-C."/>
            <person name="Shahina M."/>
        </authorList>
    </citation>
    <scope>NUCLEOTIDE SEQUENCE [LARGE SCALE GENOMIC DNA]</scope>
    <source>
        <strain evidence="1 2">CC-SAMT-1</strain>
    </source>
</reference>
<proteinExistence type="predicted"/>
<keyword evidence="2" id="KW-1185">Reference proteome</keyword>
<organism evidence="1 2">
    <name type="scientific">Siansivirga zeaxanthinifaciens CC-SAMT-1</name>
    <dbReference type="NCBI Taxonomy" id="1454006"/>
    <lineage>
        <taxon>Bacteria</taxon>
        <taxon>Pseudomonadati</taxon>
        <taxon>Bacteroidota</taxon>
        <taxon>Flavobacteriia</taxon>
        <taxon>Flavobacteriales</taxon>
        <taxon>Flavobacteriaceae</taxon>
        <taxon>Siansivirga</taxon>
    </lineage>
</organism>